<evidence type="ECO:0000256" key="5">
    <source>
        <dbReference type="SAM" id="SignalP"/>
    </source>
</evidence>
<name>A0A023G4H6_AMBTT</name>
<feature type="compositionally biased region" description="Low complexity" evidence="4">
    <location>
        <begin position="106"/>
        <end position="115"/>
    </location>
</feature>
<accession>A0A023G4H6</accession>
<dbReference type="GO" id="GO:0008236">
    <property type="term" value="F:serine-type peptidase activity"/>
    <property type="evidence" value="ECO:0007669"/>
    <property type="project" value="UniProtKB-KW"/>
</dbReference>
<feature type="compositionally biased region" description="Low complexity" evidence="4">
    <location>
        <begin position="63"/>
        <end position="98"/>
    </location>
</feature>
<keyword evidence="5" id="KW-0732">Signal</keyword>
<evidence type="ECO:0000313" key="6">
    <source>
        <dbReference type="EMBL" id="JAC27773.1"/>
    </source>
</evidence>
<keyword evidence="2" id="KW-0378">Hydrolase</keyword>
<organism evidence="6">
    <name type="scientific">Amblyomma triste</name>
    <name type="common">Neotropical tick</name>
    <dbReference type="NCBI Taxonomy" id="251400"/>
    <lineage>
        <taxon>Eukaryota</taxon>
        <taxon>Metazoa</taxon>
        <taxon>Ecdysozoa</taxon>
        <taxon>Arthropoda</taxon>
        <taxon>Chelicerata</taxon>
        <taxon>Arachnida</taxon>
        <taxon>Acari</taxon>
        <taxon>Parasitiformes</taxon>
        <taxon>Ixodida</taxon>
        <taxon>Ixodoidea</taxon>
        <taxon>Ixodidae</taxon>
        <taxon>Amblyomminae</taxon>
        <taxon>Amblyomma</taxon>
    </lineage>
</organism>
<dbReference type="GO" id="GO:0006508">
    <property type="term" value="P:proteolysis"/>
    <property type="evidence" value="ECO:0007669"/>
    <property type="project" value="UniProtKB-KW"/>
</dbReference>
<dbReference type="InterPro" id="IPR023828">
    <property type="entry name" value="Peptidase_S8_Ser-AS"/>
</dbReference>
<keyword evidence="1" id="KW-0645">Protease</keyword>
<dbReference type="AlphaFoldDB" id="A0A023G4H6"/>
<dbReference type="PROSITE" id="PS00138">
    <property type="entry name" value="SUBTILASE_SER"/>
    <property type="match status" value="1"/>
</dbReference>
<reference evidence="6" key="1">
    <citation type="submission" date="2014-03" db="EMBL/GenBank/DDBJ databases">
        <title>The sialotranscriptome of Amblyomma triste, Amblyomma parvum and Amblyomma cajennense ticks, uncovered by 454-based RNA-seq.</title>
        <authorList>
            <person name="Garcia G.R."/>
            <person name="Gardinassi L.G."/>
            <person name="Ribeiro J.M."/>
            <person name="Anatriello E."/>
            <person name="Ferreira B.R."/>
            <person name="Moreira H.N."/>
            <person name="Mafra C."/>
            <person name="Olegario M.M."/>
            <person name="Szabo P.J."/>
            <person name="Miranda-Santos I.K."/>
            <person name="Maruyama S.R."/>
        </authorList>
    </citation>
    <scope>NUCLEOTIDE SEQUENCE</scope>
    <source>
        <strain evidence="6">Mato Grasso do Sul</strain>
        <tissue evidence="6">Salivary glands</tissue>
    </source>
</reference>
<feature type="chain" id="PRO_5001516351" evidence="5">
    <location>
        <begin position="19"/>
        <end position="123"/>
    </location>
</feature>
<dbReference type="EMBL" id="GBBM01007645">
    <property type="protein sequence ID" value="JAC27773.1"/>
    <property type="molecule type" value="mRNA"/>
</dbReference>
<protein>
    <submittedName>
        <fullName evidence="6">Putative secreted mucin</fullName>
    </submittedName>
</protein>
<evidence type="ECO:0000256" key="3">
    <source>
        <dbReference type="ARBA" id="ARBA00022825"/>
    </source>
</evidence>
<keyword evidence="3" id="KW-0720">Serine protease</keyword>
<evidence type="ECO:0000256" key="1">
    <source>
        <dbReference type="ARBA" id="ARBA00022670"/>
    </source>
</evidence>
<feature type="region of interest" description="Disordered" evidence="4">
    <location>
        <begin position="60"/>
        <end position="123"/>
    </location>
</feature>
<proteinExistence type="evidence at transcript level"/>
<evidence type="ECO:0000256" key="2">
    <source>
        <dbReference type="ARBA" id="ARBA00022801"/>
    </source>
</evidence>
<sequence>MRPIFVLVALAAVAFVNAQPAATPQKFFGTELPHCYQMIFWKSRLCLTWENDVSALCSGNVDSGTATNTGTSGSSPLSSGSGQNTLGSSSLSSGSGQSSQGGLGTGSQQSSPLGGRALERDYP</sequence>
<evidence type="ECO:0000256" key="4">
    <source>
        <dbReference type="SAM" id="MobiDB-lite"/>
    </source>
</evidence>
<feature type="signal peptide" evidence="5">
    <location>
        <begin position="1"/>
        <end position="18"/>
    </location>
</feature>